<proteinExistence type="predicted"/>
<feature type="region of interest" description="Disordered" evidence="1">
    <location>
        <begin position="1"/>
        <end position="24"/>
    </location>
</feature>
<dbReference type="AlphaFoldDB" id="A0A2G8S9E4"/>
<reference evidence="2 3" key="1">
    <citation type="journal article" date="2015" name="Sci. Rep.">
        <title>Chromosome-level genome map provides insights into diverse defense mechanisms in the medicinal fungus Ganoderma sinense.</title>
        <authorList>
            <person name="Zhu Y."/>
            <person name="Xu J."/>
            <person name="Sun C."/>
            <person name="Zhou S."/>
            <person name="Xu H."/>
            <person name="Nelson D.R."/>
            <person name="Qian J."/>
            <person name="Song J."/>
            <person name="Luo H."/>
            <person name="Xiang L."/>
            <person name="Li Y."/>
            <person name="Xu Z."/>
            <person name="Ji A."/>
            <person name="Wang L."/>
            <person name="Lu S."/>
            <person name="Hayward A."/>
            <person name="Sun W."/>
            <person name="Li X."/>
            <person name="Schwartz D.C."/>
            <person name="Wang Y."/>
            <person name="Chen S."/>
        </authorList>
    </citation>
    <scope>NUCLEOTIDE SEQUENCE [LARGE SCALE GENOMIC DNA]</scope>
    <source>
        <strain evidence="2 3">ZZ0214-1</strain>
    </source>
</reference>
<dbReference type="Proteomes" id="UP000230002">
    <property type="component" value="Unassembled WGS sequence"/>
</dbReference>
<comment type="caution">
    <text evidence="2">The sequence shown here is derived from an EMBL/GenBank/DDBJ whole genome shotgun (WGS) entry which is preliminary data.</text>
</comment>
<evidence type="ECO:0000256" key="1">
    <source>
        <dbReference type="SAM" id="MobiDB-lite"/>
    </source>
</evidence>
<protein>
    <submittedName>
        <fullName evidence="2">Uncharacterized protein</fullName>
    </submittedName>
</protein>
<organism evidence="2 3">
    <name type="scientific">Ganoderma sinense ZZ0214-1</name>
    <dbReference type="NCBI Taxonomy" id="1077348"/>
    <lineage>
        <taxon>Eukaryota</taxon>
        <taxon>Fungi</taxon>
        <taxon>Dikarya</taxon>
        <taxon>Basidiomycota</taxon>
        <taxon>Agaricomycotina</taxon>
        <taxon>Agaricomycetes</taxon>
        <taxon>Polyporales</taxon>
        <taxon>Polyporaceae</taxon>
        <taxon>Ganoderma</taxon>
    </lineage>
</organism>
<keyword evidence="3" id="KW-1185">Reference proteome</keyword>
<feature type="compositionally biased region" description="Low complexity" evidence="1">
    <location>
        <begin position="166"/>
        <end position="180"/>
    </location>
</feature>
<feature type="region of interest" description="Disordered" evidence="1">
    <location>
        <begin position="159"/>
        <end position="212"/>
    </location>
</feature>
<dbReference type="EMBL" id="AYKW01000015">
    <property type="protein sequence ID" value="PIL30380.1"/>
    <property type="molecule type" value="Genomic_DNA"/>
</dbReference>
<name>A0A2G8S9E4_9APHY</name>
<evidence type="ECO:0000313" key="2">
    <source>
        <dbReference type="EMBL" id="PIL30380.1"/>
    </source>
</evidence>
<feature type="compositionally biased region" description="Pro residues" evidence="1">
    <location>
        <begin position="181"/>
        <end position="201"/>
    </location>
</feature>
<accession>A0A2G8S9E4</accession>
<gene>
    <name evidence="2" type="ORF">GSI_07565</name>
</gene>
<evidence type="ECO:0000313" key="3">
    <source>
        <dbReference type="Proteomes" id="UP000230002"/>
    </source>
</evidence>
<sequence>MQPQNAPGPGTGMPFGQPQPYAYPMYPPSPRAGLLVTSPVYATPGPGSSFAPPTTFPMSNPTLGHGWTTATRVQHPMGPPFGMQPGSGTVIRQPMHEFIQDMRSLYDPPGIPQRIGPPPGMGPMMPGLVPPPGTPGYGPGDPNDIRYGLDILSEVTVTPVPRSSDPWGSGVAGPSSSAIPAPTPTPNLSTPQPPGPNPNPPRRTNAMAWDITELQLMSEAWAAGARRNRGPDDTNGS</sequence>